<dbReference type="Proteomes" id="UP001190452">
    <property type="component" value="Unassembled WGS sequence"/>
</dbReference>
<comment type="caution">
    <text evidence="1">The sequence shown here is derived from an EMBL/GenBank/DDBJ whole genome shotgun (WGS) entry which is preliminary data.</text>
</comment>
<name>A0ABM9L0R6_9RALS</name>
<protein>
    <submittedName>
        <fullName evidence="1">Uncharacterized protein</fullName>
    </submittedName>
</protein>
<evidence type="ECO:0000313" key="1">
    <source>
        <dbReference type="EMBL" id="CAJ0894129.1"/>
    </source>
</evidence>
<proteinExistence type="predicted"/>
<organism evidence="1 2">
    <name type="scientific">Ralstonia mannitolilytica</name>
    <dbReference type="NCBI Taxonomy" id="105219"/>
    <lineage>
        <taxon>Bacteria</taxon>
        <taxon>Pseudomonadati</taxon>
        <taxon>Pseudomonadota</taxon>
        <taxon>Betaproteobacteria</taxon>
        <taxon>Burkholderiales</taxon>
        <taxon>Burkholderiaceae</taxon>
        <taxon>Ralstonia</taxon>
    </lineage>
</organism>
<evidence type="ECO:0000313" key="2">
    <source>
        <dbReference type="Proteomes" id="UP001190452"/>
    </source>
</evidence>
<sequence length="112" mass="12367">MTANLTILKPRIYAEAKGPGRITETDLLNAIMFGKSVQYRDRLGKLAAVKAELSVDLVNAINEQDDSINATLVRAYAHGPAALYKVIGKLMKKEIADDLAFYNDREGEIVEE</sequence>
<gene>
    <name evidence="1" type="ORF">R77569_04372</name>
</gene>
<dbReference type="RefSeq" id="WP_316897155.1">
    <property type="nucleotide sequence ID" value="NZ_CAUDKV010000024.1"/>
</dbReference>
<reference evidence="1 2" key="1">
    <citation type="submission" date="2023-07" db="EMBL/GenBank/DDBJ databases">
        <authorList>
            <person name="Peeters C."/>
        </authorList>
    </citation>
    <scope>NUCLEOTIDE SEQUENCE [LARGE SCALE GENOMIC DNA]</scope>
    <source>
        <strain evidence="1 2">R-77569</strain>
    </source>
</reference>
<keyword evidence="2" id="KW-1185">Reference proteome</keyword>
<accession>A0ABM9L0R6</accession>
<dbReference type="EMBL" id="CAUDKV010000024">
    <property type="protein sequence ID" value="CAJ0894129.1"/>
    <property type="molecule type" value="Genomic_DNA"/>
</dbReference>